<dbReference type="AlphaFoldDB" id="L8GFI1"/>
<evidence type="ECO:0008006" key="4">
    <source>
        <dbReference type="Google" id="ProtNLM"/>
    </source>
</evidence>
<proteinExistence type="predicted"/>
<dbReference type="KEGG" id="acan:ACA1_273110"/>
<dbReference type="SUPFAM" id="SSF47113">
    <property type="entry name" value="Histone-fold"/>
    <property type="match status" value="2"/>
</dbReference>
<dbReference type="EMBL" id="KB008146">
    <property type="protein sequence ID" value="ELR11850.1"/>
    <property type="molecule type" value="Genomic_DNA"/>
</dbReference>
<feature type="region of interest" description="Disordered" evidence="1">
    <location>
        <begin position="198"/>
        <end position="219"/>
    </location>
</feature>
<feature type="compositionally biased region" description="Low complexity" evidence="1">
    <location>
        <begin position="198"/>
        <end position="212"/>
    </location>
</feature>
<keyword evidence="3" id="KW-1185">Reference proteome</keyword>
<organism evidence="2 3">
    <name type="scientific">Acanthamoeba castellanii (strain ATCC 30010 / Neff)</name>
    <dbReference type="NCBI Taxonomy" id="1257118"/>
    <lineage>
        <taxon>Eukaryota</taxon>
        <taxon>Amoebozoa</taxon>
        <taxon>Discosea</taxon>
        <taxon>Longamoebia</taxon>
        <taxon>Centramoebida</taxon>
        <taxon>Acanthamoebidae</taxon>
        <taxon>Acanthamoeba</taxon>
    </lineage>
</organism>
<accession>L8GFI1</accession>
<feature type="region of interest" description="Disordered" evidence="1">
    <location>
        <begin position="103"/>
        <end position="128"/>
    </location>
</feature>
<evidence type="ECO:0000313" key="3">
    <source>
        <dbReference type="Proteomes" id="UP000011083"/>
    </source>
</evidence>
<feature type="compositionally biased region" description="Low complexity" evidence="1">
    <location>
        <begin position="103"/>
        <end position="121"/>
    </location>
</feature>
<sequence length="219" mass="23948">MKSTHKRPRLARPQPVPSGRLQFKTPIWLVMQSALGKDSRISNKAITVLDTFALEICTRLVQKAREAAFPSKVLARSQLQEAVSTCLTGSLATRAVDQANRRSSSYGGVVPPPVEVSVDSPPARDEPLHFSPRQLERYIRAQGMTTHTEFLVRELLVLADKVMRENGGTRITPGYLHRAVHNEESINALFLFLITSTPSTSSSLPSSSSTSSTPPPSSS</sequence>
<evidence type="ECO:0000313" key="2">
    <source>
        <dbReference type="EMBL" id="ELR11850.1"/>
    </source>
</evidence>
<dbReference type="Proteomes" id="UP000011083">
    <property type="component" value="Unassembled WGS sequence"/>
</dbReference>
<dbReference type="RefSeq" id="XP_004333863.1">
    <property type="nucleotide sequence ID" value="XM_004333815.1"/>
</dbReference>
<dbReference type="VEuPathDB" id="AmoebaDB:ACA1_273110"/>
<name>L8GFI1_ACACF</name>
<gene>
    <name evidence="2" type="ORF">ACA1_273110</name>
</gene>
<protein>
    <recommendedName>
        <fullName evidence="4">Histone H2A</fullName>
    </recommendedName>
</protein>
<reference evidence="2 3" key="1">
    <citation type="journal article" date="2013" name="Genome Biol.">
        <title>Genome of Acanthamoeba castellanii highlights extensive lateral gene transfer and early evolution of tyrosine kinase signaling.</title>
        <authorList>
            <person name="Clarke M."/>
            <person name="Lohan A.J."/>
            <person name="Liu B."/>
            <person name="Lagkouvardos I."/>
            <person name="Roy S."/>
            <person name="Zafar N."/>
            <person name="Bertelli C."/>
            <person name="Schilde C."/>
            <person name="Kianianmomeni A."/>
            <person name="Burglin T.R."/>
            <person name="Frech C."/>
            <person name="Turcotte B."/>
            <person name="Kopec K.O."/>
            <person name="Synnott J.M."/>
            <person name="Choo C."/>
            <person name="Paponov I."/>
            <person name="Finkler A."/>
            <person name="Soon Heng Tan C."/>
            <person name="Hutchins A.P."/>
            <person name="Weinmeier T."/>
            <person name="Rattei T."/>
            <person name="Chu J.S."/>
            <person name="Gimenez G."/>
            <person name="Irimia M."/>
            <person name="Rigden D.J."/>
            <person name="Fitzpatrick D.A."/>
            <person name="Lorenzo-Morales J."/>
            <person name="Bateman A."/>
            <person name="Chiu C.H."/>
            <person name="Tang P."/>
            <person name="Hegemann P."/>
            <person name="Fromm H."/>
            <person name="Raoult D."/>
            <person name="Greub G."/>
            <person name="Miranda-Saavedra D."/>
            <person name="Chen N."/>
            <person name="Nash P."/>
            <person name="Ginger M.L."/>
            <person name="Horn M."/>
            <person name="Schaap P."/>
            <person name="Caler L."/>
            <person name="Loftus B."/>
        </authorList>
    </citation>
    <scope>NUCLEOTIDE SEQUENCE [LARGE SCALE GENOMIC DNA]</scope>
    <source>
        <strain evidence="2 3">Neff</strain>
    </source>
</reference>
<dbReference type="InterPro" id="IPR009072">
    <property type="entry name" value="Histone-fold"/>
</dbReference>
<dbReference type="GeneID" id="14912367"/>
<dbReference type="Gene3D" id="1.10.20.10">
    <property type="entry name" value="Histone, subunit A"/>
    <property type="match status" value="2"/>
</dbReference>
<evidence type="ECO:0000256" key="1">
    <source>
        <dbReference type="SAM" id="MobiDB-lite"/>
    </source>
</evidence>
<dbReference type="GO" id="GO:0046982">
    <property type="term" value="F:protein heterodimerization activity"/>
    <property type="evidence" value="ECO:0007669"/>
    <property type="project" value="InterPro"/>
</dbReference>